<dbReference type="Proteomes" id="UP001381693">
    <property type="component" value="Unassembled WGS sequence"/>
</dbReference>
<gene>
    <name evidence="29" type="primary">NUDT1</name>
    <name evidence="29" type="ORF">SK128_022929</name>
</gene>
<keyword evidence="9" id="KW-0460">Magnesium</keyword>
<organism evidence="29 30">
    <name type="scientific">Halocaridina rubra</name>
    <name type="common">Hawaiian red shrimp</name>
    <dbReference type="NCBI Taxonomy" id="373956"/>
    <lineage>
        <taxon>Eukaryota</taxon>
        <taxon>Metazoa</taxon>
        <taxon>Ecdysozoa</taxon>
        <taxon>Arthropoda</taxon>
        <taxon>Crustacea</taxon>
        <taxon>Multicrustacea</taxon>
        <taxon>Malacostraca</taxon>
        <taxon>Eumalacostraca</taxon>
        <taxon>Eucarida</taxon>
        <taxon>Decapoda</taxon>
        <taxon>Pleocyemata</taxon>
        <taxon>Caridea</taxon>
        <taxon>Atyoidea</taxon>
        <taxon>Atyidae</taxon>
        <taxon>Halocaridina</taxon>
    </lineage>
</organism>
<evidence type="ECO:0000256" key="25">
    <source>
        <dbReference type="ARBA" id="ARBA00049032"/>
    </source>
</evidence>
<evidence type="ECO:0000256" key="18">
    <source>
        <dbReference type="ARBA" id="ARBA00029673"/>
    </source>
</evidence>
<dbReference type="GO" id="GO:0046872">
    <property type="term" value="F:metal ion binding"/>
    <property type="evidence" value="ECO:0007669"/>
    <property type="project" value="UniProtKB-KW"/>
</dbReference>
<evidence type="ECO:0000256" key="3">
    <source>
        <dbReference type="ARBA" id="ARBA00004496"/>
    </source>
</evidence>
<dbReference type="SUPFAM" id="SSF55811">
    <property type="entry name" value="Nudix"/>
    <property type="match status" value="1"/>
</dbReference>
<evidence type="ECO:0000256" key="27">
    <source>
        <dbReference type="RuleBase" id="RU003476"/>
    </source>
</evidence>
<accession>A0AAN8WHN5</accession>
<keyword evidence="6" id="KW-0963">Cytoplasm</keyword>
<evidence type="ECO:0000256" key="4">
    <source>
        <dbReference type="ARBA" id="ARBA00005582"/>
    </source>
</evidence>
<dbReference type="CDD" id="cd03427">
    <property type="entry name" value="NUDIX_MTH1_Nudt1"/>
    <property type="match status" value="1"/>
</dbReference>
<evidence type="ECO:0000256" key="13">
    <source>
        <dbReference type="ARBA" id="ARBA00024459"/>
    </source>
</evidence>
<dbReference type="EMBL" id="JAXCGZ010022857">
    <property type="protein sequence ID" value="KAK7022015.1"/>
    <property type="molecule type" value="Genomic_DNA"/>
</dbReference>
<evidence type="ECO:0000313" key="30">
    <source>
        <dbReference type="Proteomes" id="UP001381693"/>
    </source>
</evidence>
<dbReference type="Pfam" id="PF00293">
    <property type="entry name" value="NUDIX"/>
    <property type="match status" value="1"/>
</dbReference>
<evidence type="ECO:0000256" key="6">
    <source>
        <dbReference type="ARBA" id="ARBA00022490"/>
    </source>
</evidence>
<evidence type="ECO:0000256" key="2">
    <source>
        <dbReference type="ARBA" id="ARBA00004123"/>
    </source>
</evidence>
<evidence type="ECO:0000256" key="12">
    <source>
        <dbReference type="ARBA" id="ARBA00024448"/>
    </source>
</evidence>
<protein>
    <recommendedName>
        <fullName evidence="17">Oxidized purine nucleoside triphosphate hydrolase</fullName>
        <ecNumber evidence="16">3.6.1.56</ecNumber>
    </recommendedName>
    <alternativeName>
        <fullName evidence="21">2-hydroxy-dATP diphosphatase</fullName>
    </alternativeName>
    <alternativeName>
        <fullName evidence="20">7,8-dihydro-8-oxoguanine triphosphatase</fullName>
    </alternativeName>
    <alternativeName>
        <fullName evidence="19">8-oxo-dGTPase</fullName>
    </alternativeName>
    <alternativeName>
        <fullName evidence="22">Methylated purine nucleoside triphosphate hydrolase</fullName>
    </alternativeName>
    <alternativeName>
        <fullName evidence="18">Nucleoside diphosphate-linked moiety X motif 1</fullName>
    </alternativeName>
</protein>
<proteinExistence type="inferred from homology"/>
<comment type="subunit">
    <text evidence="5">Monomer.</text>
</comment>
<dbReference type="PRINTS" id="PR00502">
    <property type="entry name" value="NUDIXFAMILY"/>
</dbReference>
<comment type="catalytic activity">
    <reaction evidence="23">
        <text>N(6)-methyl-ATP + H2O = N(6)-methyl-AMP + diphosphate + H(+)</text>
        <dbReference type="Rhea" id="RHEA:67608"/>
        <dbReference type="ChEBI" id="CHEBI:15377"/>
        <dbReference type="ChEBI" id="CHEBI:15378"/>
        <dbReference type="ChEBI" id="CHEBI:33019"/>
        <dbReference type="ChEBI" id="CHEBI:144842"/>
        <dbReference type="ChEBI" id="CHEBI:172873"/>
    </reaction>
    <physiologicalReaction direction="left-to-right" evidence="23">
        <dbReference type="Rhea" id="RHEA:67609"/>
    </physiologicalReaction>
</comment>
<comment type="caution">
    <text evidence="29">The sequence shown here is derived from an EMBL/GenBank/DDBJ whole genome shotgun (WGS) entry which is preliminary data.</text>
</comment>
<feature type="domain" description="Nudix hydrolase" evidence="28">
    <location>
        <begin position="3"/>
        <end position="132"/>
    </location>
</feature>
<comment type="catalytic activity">
    <reaction evidence="14">
        <text>8-oxo-dGTP + H2O = 8-oxo-dGMP + diphosphate + H(+)</text>
        <dbReference type="Rhea" id="RHEA:31575"/>
        <dbReference type="ChEBI" id="CHEBI:15377"/>
        <dbReference type="ChEBI" id="CHEBI:15378"/>
        <dbReference type="ChEBI" id="CHEBI:33019"/>
        <dbReference type="ChEBI" id="CHEBI:63224"/>
        <dbReference type="ChEBI" id="CHEBI:77896"/>
    </reaction>
    <physiologicalReaction direction="left-to-right" evidence="14">
        <dbReference type="Rhea" id="RHEA:31576"/>
    </physiologicalReaction>
</comment>
<dbReference type="GO" id="GO:0003723">
    <property type="term" value="F:RNA binding"/>
    <property type="evidence" value="ECO:0007669"/>
    <property type="project" value="UniProtKB-KW"/>
</dbReference>
<sequence length="160" mass="18263">MASLIRKFYTLTLIRSGNKVLLGFKKRGFGQGKWNAFGGKVEKGESLEEAAIREVHEESGIEIVGGVEKVGELEFTFEGESNLMDVHVFAAKSFKGEPVETEEMRPQWFPIEDLPYSQMWPDDYLWYPIILKGGKFRGAFHFQGHDIILSQKLEEVNEFA</sequence>
<evidence type="ECO:0000256" key="11">
    <source>
        <dbReference type="ARBA" id="ARBA00023242"/>
    </source>
</evidence>
<keyword evidence="7" id="KW-0479">Metal-binding</keyword>
<evidence type="ECO:0000256" key="8">
    <source>
        <dbReference type="ARBA" id="ARBA00022801"/>
    </source>
</evidence>
<dbReference type="PROSITE" id="PS51462">
    <property type="entry name" value="NUDIX"/>
    <property type="match status" value="1"/>
</dbReference>
<evidence type="ECO:0000256" key="9">
    <source>
        <dbReference type="ARBA" id="ARBA00022842"/>
    </source>
</evidence>
<comment type="catalytic activity">
    <reaction evidence="24">
        <text>O(6)-methyl-dGTP + H2O = O(6)-methyl-dGMP + diphosphate + H(+)</text>
        <dbReference type="Rhea" id="RHEA:67600"/>
        <dbReference type="ChEBI" id="CHEBI:15377"/>
        <dbReference type="ChEBI" id="CHEBI:15378"/>
        <dbReference type="ChEBI" id="CHEBI:33019"/>
        <dbReference type="ChEBI" id="CHEBI:169974"/>
        <dbReference type="ChEBI" id="CHEBI:169975"/>
    </reaction>
    <physiologicalReaction direction="left-to-right" evidence="24">
        <dbReference type="Rhea" id="RHEA:67601"/>
    </physiologicalReaction>
</comment>
<dbReference type="GO" id="GO:0042262">
    <property type="term" value="P:DNA protection"/>
    <property type="evidence" value="ECO:0007669"/>
    <property type="project" value="InterPro"/>
</dbReference>
<evidence type="ECO:0000256" key="7">
    <source>
        <dbReference type="ARBA" id="ARBA00022723"/>
    </source>
</evidence>
<evidence type="ECO:0000256" key="5">
    <source>
        <dbReference type="ARBA" id="ARBA00011245"/>
    </source>
</evidence>
<dbReference type="InterPro" id="IPR020476">
    <property type="entry name" value="Nudix_hydrolase"/>
</dbReference>
<comment type="catalytic activity">
    <reaction evidence="12">
        <text>8-oxo-dATP + H2O = 8-oxo-dAMP + diphosphate + H(+)</text>
        <dbReference type="Rhea" id="RHEA:65396"/>
        <dbReference type="ChEBI" id="CHEBI:15377"/>
        <dbReference type="ChEBI" id="CHEBI:15378"/>
        <dbReference type="ChEBI" id="CHEBI:33019"/>
        <dbReference type="ChEBI" id="CHEBI:71361"/>
        <dbReference type="ChEBI" id="CHEBI:172871"/>
    </reaction>
    <physiologicalReaction direction="left-to-right" evidence="12">
        <dbReference type="Rhea" id="RHEA:65397"/>
    </physiologicalReaction>
</comment>
<evidence type="ECO:0000256" key="22">
    <source>
        <dbReference type="ARBA" id="ARBA00032071"/>
    </source>
</evidence>
<dbReference type="InterPro" id="IPR000086">
    <property type="entry name" value="NUDIX_hydrolase_dom"/>
</dbReference>
<evidence type="ECO:0000259" key="28">
    <source>
        <dbReference type="PROSITE" id="PS51462"/>
    </source>
</evidence>
<evidence type="ECO:0000256" key="15">
    <source>
        <dbReference type="ARBA" id="ARBA00024596"/>
    </source>
</evidence>
<dbReference type="EC" id="3.6.1.56" evidence="16"/>
<dbReference type="PANTHER" id="PTHR43758">
    <property type="entry name" value="7,8-DIHYDRO-8-OXOGUANINE TRIPHOSPHATASE"/>
    <property type="match status" value="1"/>
</dbReference>
<dbReference type="InterPro" id="IPR020084">
    <property type="entry name" value="NUDIX_hydrolase_CS"/>
</dbReference>
<dbReference type="InterPro" id="IPR003563">
    <property type="entry name" value="8ODP"/>
</dbReference>
<dbReference type="GO" id="GO:0008828">
    <property type="term" value="F:dATP diphosphatase activity"/>
    <property type="evidence" value="ECO:0007669"/>
    <property type="project" value="UniProtKB-EC"/>
</dbReference>
<dbReference type="PRINTS" id="PR01403">
    <property type="entry name" value="8OXTPHPHTASE"/>
</dbReference>
<comment type="similarity">
    <text evidence="4 27">Belongs to the Nudix hydrolase family.</text>
</comment>
<evidence type="ECO:0000256" key="24">
    <source>
        <dbReference type="ARBA" id="ARBA00048894"/>
    </source>
</evidence>
<dbReference type="GO" id="GO:0005737">
    <property type="term" value="C:cytoplasm"/>
    <property type="evidence" value="ECO:0007669"/>
    <property type="project" value="UniProtKB-SubCell"/>
</dbReference>
<comment type="cofactor">
    <cofactor evidence="1">
        <name>Mg(2+)</name>
        <dbReference type="ChEBI" id="CHEBI:18420"/>
    </cofactor>
</comment>
<dbReference type="InterPro" id="IPR015797">
    <property type="entry name" value="NUDIX_hydrolase-like_dom_sf"/>
</dbReference>
<keyword evidence="8 27" id="KW-0378">Hydrolase</keyword>
<evidence type="ECO:0000256" key="16">
    <source>
        <dbReference type="ARBA" id="ARBA00026103"/>
    </source>
</evidence>
<evidence type="ECO:0000256" key="21">
    <source>
        <dbReference type="ARBA" id="ARBA00031927"/>
    </source>
</evidence>
<dbReference type="Gene3D" id="3.90.79.10">
    <property type="entry name" value="Nucleoside Triphosphate Pyrophosphohydrolase"/>
    <property type="match status" value="1"/>
</dbReference>
<keyword evidence="10" id="KW-0694">RNA-binding</keyword>
<comment type="catalytic activity">
    <reaction evidence="15">
        <text>2-oxo-ATP + H2O = 2-oxo-AMP + diphosphate + H(+)</text>
        <dbReference type="Rhea" id="RHEA:67392"/>
        <dbReference type="ChEBI" id="CHEBI:15377"/>
        <dbReference type="ChEBI" id="CHEBI:15378"/>
        <dbReference type="ChEBI" id="CHEBI:33019"/>
        <dbReference type="ChEBI" id="CHEBI:71395"/>
        <dbReference type="ChEBI" id="CHEBI:172878"/>
    </reaction>
    <physiologicalReaction direction="left-to-right" evidence="15">
        <dbReference type="Rhea" id="RHEA:67393"/>
    </physiologicalReaction>
</comment>
<evidence type="ECO:0000256" key="20">
    <source>
        <dbReference type="ARBA" id="ARBA00030682"/>
    </source>
</evidence>
<name>A0AAN8WHN5_HALRR</name>
<comment type="catalytic activity">
    <reaction evidence="13">
        <text>2-oxo-dATP + H2O = 2-oxo-dAMP + diphosphate + H(+)</text>
        <dbReference type="Rhea" id="RHEA:31583"/>
        <dbReference type="ChEBI" id="CHEBI:15377"/>
        <dbReference type="ChEBI" id="CHEBI:15378"/>
        <dbReference type="ChEBI" id="CHEBI:33019"/>
        <dbReference type="ChEBI" id="CHEBI:63212"/>
        <dbReference type="ChEBI" id="CHEBI:77897"/>
        <dbReference type="EC" id="3.6.1.56"/>
    </reaction>
    <physiologicalReaction direction="left-to-right" evidence="13">
        <dbReference type="Rhea" id="RHEA:31584"/>
    </physiologicalReaction>
</comment>
<comment type="subcellular location">
    <subcellularLocation>
        <location evidence="3">Cytoplasm</location>
    </subcellularLocation>
    <subcellularLocation>
        <location evidence="2">Nucleus</location>
    </subcellularLocation>
</comment>
<dbReference type="PANTHER" id="PTHR43758:SF2">
    <property type="entry name" value="OXIDIZED PURINE NUCLEOSIDE TRIPHOSPHATE HYDROLASE"/>
    <property type="match status" value="1"/>
</dbReference>
<dbReference type="GO" id="GO:0008413">
    <property type="term" value="F:8-oxo-7,8-dihydroguanosine triphosphate pyrophosphatase activity"/>
    <property type="evidence" value="ECO:0007669"/>
    <property type="project" value="InterPro"/>
</dbReference>
<keyword evidence="30" id="KW-1185">Reference proteome</keyword>
<evidence type="ECO:0000313" key="29">
    <source>
        <dbReference type="EMBL" id="KAK7022015.1"/>
    </source>
</evidence>
<keyword evidence="11" id="KW-0539">Nucleus</keyword>
<evidence type="ECO:0000256" key="23">
    <source>
        <dbReference type="ARBA" id="ARBA00048002"/>
    </source>
</evidence>
<evidence type="ECO:0000256" key="26">
    <source>
        <dbReference type="ARBA" id="ARBA00053094"/>
    </source>
</evidence>
<dbReference type="GO" id="GO:0005634">
    <property type="term" value="C:nucleus"/>
    <property type="evidence" value="ECO:0007669"/>
    <property type="project" value="UniProtKB-SubCell"/>
</dbReference>
<comment type="catalytic activity">
    <reaction evidence="25">
        <text>N(6)-methyl-dATP + H2O = N(6)-methyl-dAMP + diphosphate + H(+)</text>
        <dbReference type="Rhea" id="RHEA:67604"/>
        <dbReference type="ChEBI" id="CHEBI:15377"/>
        <dbReference type="ChEBI" id="CHEBI:15378"/>
        <dbReference type="ChEBI" id="CHEBI:33019"/>
        <dbReference type="ChEBI" id="CHEBI:169976"/>
        <dbReference type="ChEBI" id="CHEBI:172872"/>
    </reaction>
    <physiologicalReaction direction="left-to-right" evidence="25">
        <dbReference type="Rhea" id="RHEA:67605"/>
    </physiologicalReaction>
</comment>
<dbReference type="AlphaFoldDB" id="A0AAN8WHN5"/>
<evidence type="ECO:0000256" key="19">
    <source>
        <dbReference type="ARBA" id="ARBA00030634"/>
    </source>
</evidence>
<comment type="function">
    <text evidence="26">Oxidized purine nucleoside triphosphate hydrolase which is a prominent sanitizer of the oxidized nucleotide pool. Catalyzes the hydrolysis of 2-oxo-dATP (2-hydroxy-dATP) into 2-oxo-dAMP. Also has a significant hydrolase activity toward 2-oxo-ATP, 8-oxo-dGTP and 8-oxo-dATP. Through the hydrolysis of oxidized purine nucleoside triphosphates, prevents their incorporation into DNA and the subsequent transversions A:T to C:G and G:C to T:A. Also catalyzes the hydrolysis of methylated purine nucleoside triphosphate preventing their integration into DNA. Through this antimutagenic activity protects cells from oxidative stress.</text>
</comment>
<evidence type="ECO:0000256" key="10">
    <source>
        <dbReference type="ARBA" id="ARBA00022884"/>
    </source>
</evidence>
<dbReference type="PROSITE" id="PS00893">
    <property type="entry name" value="NUDIX_BOX"/>
    <property type="match status" value="1"/>
</dbReference>
<reference evidence="29 30" key="1">
    <citation type="submission" date="2023-11" db="EMBL/GenBank/DDBJ databases">
        <title>Halocaridina rubra genome assembly.</title>
        <authorList>
            <person name="Smith C."/>
        </authorList>
    </citation>
    <scope>NUCLEOTIDE SEQUENCE [LARGE SCALE GENOMIC DNA]</scope>
    <source>
        <strain evidence="29">EP-1</strain>
        <tissue evidence="29">Whole</tissue>
    </source>
</reference>
<evidence type="ECO:0000256" key="14">
    <source>
        <dbReference type="ARBA" id="ARBA00024486"/>
    </source>
</evidence>
<evidence type="ECO:0000256" key="17">
    <source>
        <dbReference type="ARBA" id="ARBA00026218"/>
    </source>
</evidence>
<evidence type="ECO:0000256" key="1">
    <source>
        <dbReference type="ARBA" id="ARBA00001946"/>
    </source>
</evidence>